<accession>A0ABN2ZBS6</accession>
<dbReference type="Proteomes" id="UP001500443">
    <property type="component" value="Unassembled WGS sequence"/>
</dbReference>
<comment type="caution">
    <text evidence="1">The sequence shown here is derived from an EMBL/GenBank/DDBJ whole genome shotgun (WGS) entry which is preliminary data.</text>
</comment>
<keyword evidence="2" id="KW-1185">Reference proteome</keyword>
<name>A0ABN2ZBS6_9ACTN</name>
<evidence type="ECO:0000313" key="2">
    <source>
        <dbReference type="Proteomes" id="UP001500443"/>
    </source>
</evidence>
<gene>
    <name evidence="1" type="ORF">GCM10009802_49850</name>
</gene>
<organism evidence="1 2">
    <name type="scientific">Streptomyces synnematoformans</name>
    <dbReference type="NCBI Taxonomy" id="415721"/>
    <lineage>
        <taxon>Bacteria</taxon>
        <taxon>Bacillati</taxon>
        <taxon>Actinomycetota</taxon>
        <taxon>Actinomycetes</taxon>
        <taxon>Kitasatosporales</taxon>
        <taxon>Streptomycetaceae</taxon>
        <taxon>Streptomyces</taxon>
    </lineage>
</organism>
<evidence type="ECO:0000313" key="1">
    <source>
        <dbReference type="EMBL" id="GAA2139803.1"/>
    </source>
</evidence>
<reference evidence="1 2" key="1">
    <citation type="journal article" date="2019" name="Int. J. Syst. Evol. Microbiol.">
        <title>The Global Catalogue of Microorganisms (GCM) 10K type strain sequencing project: providing services to taxonomists for standard genome sequencing and annotation.</title>
        <authorList>
            <consortium name="The Broad Institute Genomics Platform"/>
            <consortium name="The Broad Institute Genome Sequencing Center for Infectious Disease"/>
            <person name="Wu L."/>
            <person name="Ma J."/>
        </authorList>
    </citation>
    <scope>NUCLEOTIDE SEQUENCE [LARGE SCALE GENOMIC DNA]</scope>
    <source>
        <strain evidence="1 2">JCM 15481</strain>
    </source>
</reference>
<dbReference type="EMBL" id="BAAAPF010000212">
    <property type="protein sequence ID" value="GAA2139803.1"/>
    <property type="molecule type" value="Genomic_DNA"/>
</dbReference>
<proteinExistence type="predicted"/>
<protein>
    <recommendedName>
        <fullName evidence="3">Secreted protein</fullName>
    </recommendedName>
</protein>
<sequence length="103" mass="11232">MPAVVRRAAPTASILVLFMTASRSFSVGVPQAPSLKEVIVRARPAEDRGRAGGPPPEALWERGQPYRQISTGLVQRPGQNEVNWSLNRFPMLAREAPGPISMQ</sequence>
<evidence type="ECO:0008006" key="3">
    <source>
        <dbReference type="Google" id="ProtNLM"/>
    </source>
</evidence>